<dbReference type="PANTHER" id="PTHR11102">
    <property type="entry name" value="SEL-1-LIKE PROTEIN"/>
    <property type="match status" value="1"/>
</dbReference>
<organism evidence="1 2">
    <name type="scientific">Pseudomonas rhodesiae</name>
    <dbReference type="NCBI Taxonomy" id="76760"/>
    <lineage>
        <taxon>Bacteria</taxon>
        <taxon>Pseudomonadati</taxon>
        <taxon>Pseudomonadota</taxon>
        <taxon>Gammaproteobacteria</taxon>
        <taxon>Pseudomonadales</taxon>
        <taxon>Pseudomonadaceae</taxon>
        <taxon>Pseudomonas</taxon>
    </lineage>
</organism>
<dbReference type="EMBL" id="JAEILH010000033">
    <property type="protein sequence ID" value="MBI6626191.1"/>
    <property type="molecule type" value="Genomic_DNA"/>
</dbReference>
<evidence type="ECO:0000313" key="2">
    <source>
        <dbReference type="Proteomes" id="UP000645865"/>
    </source>
</evidence>
<proteinExistence type="predicted"/>
<dbReference type="InterPro" id="IPR011990">
    <property type="entry name" value="TPR-like_helical_dom_sf"/>
</dbReference>
<dbReference type="Proteomes" id="UP000645865">
    <property type="component" value="Unassembled WGS sequence"/>
</dbReference>
<dbReference type="PANTHER" id="PTHR11102:SF160">
    <property type="entry name" value="ERAD-ASSOCIATED E3 UBIQUITIN-PROTEIN LIGASE COMPONENT HRD3"/>
    <property type="match status" value="1"/>
</dbReference>
<evidence type="ECO:0000313" key="1">
    <source>
        <dbReference type="EMBL" id="MBI6626191.1"/>
    </source>
</evidence>
<name>A0A8I1E6U1_9PSED</name>
<reference evidence="1" key="1">
    <citation type="submission" date="2020-12" db="EMBL/GenBank/DDBJ databases">
        <title>Comparative genomic insights into the epidemiology and virulence of plant pathogenic Pseudomonads from Turkey.</title>
        <authorList>
            <person name="Dillon M."/>
            <person name="Ruiz-Bedoya T."/>
            <person name="Bendalovic-Torma C."/>
            <person name="Guttman K.M."/>
            <person name="Kwak H."/>
            <person name="Middleton M.A."/>
            <person name="Wang P.W."/>
            <person name="Horuz S."/>
            <person name="Aysan Y."/>
            <person name="Guttman D.S."/>
        </authorList>
    </citation>
    <scope>NUCLEOTIDE SEQUENCE</scope>
    <source>
        <strain evidence="1">S5_IA_3a</strain>
    </source>
</reference>
<gene>
    <name evidence="1" type="ORF">YA0853_21300</name>
</gene>
<comment type="caution">
    <text evidence="1">The sequence shown here is derived from an EMBL/GenBank/DDBJ whole genome shotgun (WGS) entry which is preliminary data.</text>
</comment>
<dbReference type="InterPro" id="IPR050767">
    <property type="entry name" value="Sel1_AlgK"/>
</dbReference>
<dbReference type="PROSITE" id="PS51257">
    <property type="entry name" value="PROKAR_LIPOPROTEIN"/>
    <property type="match status" value="1"/>
</dbReference>
<sequence>MDAMLKTLTLLVLLSTIMGCKSLTRPADYDSSMTGFRCMWIAGQKPFERDNLRYIERYAEYGNATCMAILGKLYQEGGYGVDQDFREAHALFVEAAKLDPAVNVLLGQMAERGEGEPVDYARARTFYRLSGKNAALPLGRLMEEGKGGSQDLPGALALYLEASERCGDEAWLAMNRLRKAGQPLTEVQAKRYQQMWLSSFVNLQKRRMAVGEVFEAVDATGEAKRVTLSYRFKSDSGAPQVTMVEPSGDANVDQWVMRAAARVTMGESAPLTDSSGELEIKAPLLFTVQDPQHKPYRNWLCGRKPCS</sequence>
<accession>A0A8I1E6U1</accession>
<dbReference type="SUPFAM" id="SSF81901">
    <property type="entry name" value="HCP-like"/>
    <property type="match status" value="1"/>
</dbReference>
<protein>
    <submittedName>
        <fullName evidence="1">Sel1 repeat family protein</fullName>
    </submittedName>
</protein>
<dbReference type="AlphaFoldDB" id="A0A8I1E6U1"/>
<dbReference type="RefSeq" id="WP_198712465.1">
    <property type="nucleotide sequence ID" value="NZ_JAEILH010000033.1"/>
</dbReference>
<dbReference type="InterPro" id="IPR006597">
    <property type="entry name" value="Sel1-like"/>
</dbReference>
<dbReference type="Gene3D" id="1.25.40.10">
    <property type="entry name" value="Tetratricopeptide repeat domain"/>
    <property type="match status" value="1"/>
</dbReference>
<dbReference type="SMART" id="SM00671">
    <property type="entry name" value="SEL1"/>
    <property type="match status" value="2"/>
</dbReference>
<dbReference type="Pfam" id="PF08238">
    <property type="entry name" value="Sel1"/>
    <property type="match status" value="3"/>
</dbReference>